<evidence type="ECO:0000256" key="4">
    <source>
        <dbReference type="ARBA" id="ARBA00022448"/>
    </source>
</evidence>
<protein>
    <recommendedName>
        <fullName evidence="12">ATP synthase complex subunit 8</fullName>
    </recommendedName>
</protein>
<evidence type="ECO:0000256" key="2">
    <source>
        <dbReference type="ARBA" id="ARBA00008892"/>
    </source>
</evidence>
<keyword evidence="8 13" id="KW-1133">Transmembrane helix</keyword>
<dbReference type="InterPro" id="IPR001421">
    <property type="entry name" value="ATP8_metazoa"/>
</dbReference>
<dbReference type="GO" id="GO:0031966">
    <property type="term" value="C:mitochondrial membrane"/>
    <property type="evidence" value="ECO:0007669"/>
    <property type="project" value="UniProtKB-SubCell"/>
</dbReference>
<evidence type="ECO:0000256" key="7">
    <source>
        <dbReference type="ARBA" id="ARBA00022781"/>
    </source>
</evidence>
<keyword evidence="10 12" id="KW-0496">Mitochondrion</keyword>
<keyword evidence="7 12" id="KW-0375">Hydrogen ion transport</keyword>
<evidence type="ECO:0000256" key="11">
    <source>
        <dbReference type="ARBA" id="ARBA00023136"/>
    </source>
</evidence>
<gene>
    <name evidence="14" type="primary">atp8</name>
</gene>
<evidence type="ECO:0000256" key="6">
    <source>
        <dbReference type="ARBA" id="ARBA00022692"/>
    </source>
</evidence>
<keyword evidence="5 12" id="KW-0138">CF(0)</keyword>
<evidence type="ECO:0000256" key="9">
    <source>
        <dbReference type="ARBA" id="ARBA00023065"/>
    </source>
</evidence>
<evidence type="ECO:0000256" key="10">
    <source>
        <dbReference type="ARBA" id="ARBA00023128"/>
    </source>
</evidence>
<keyword evidence="11 13" id="KW-0472">Membrane</keyword>
<reference evidence="14" key="1">
    <citation type="submission" date="2012-06" db="EMBL/GenBank/DDBJ databases">
        <title>Mitogenomics of the Coleoptera under dense taxon sampling.</title>
        <authorList>
            <person name="Timmermans M.J.T.N."/>
            <person name="Lim J."/>
            <person name="Dodsworth S."/>
            <person name="Haran J."/>
            <person name="Ahrens D."/>
            <person name="Bocak L."/>
            <person name="London A."/>
            <person name="Culverwell L."/>
            <person name="Vogler A.P."/>
        </authorList>
    </citation>
    <scope>NUCLEOTIDE SEQUENCE</scope>
</reference>
<proteinExistence type="inferred from homology"/>
<evidence type="ECO:0000256" key="1">
    <source>
        <dbReference type="ARBA" id="ARBA00004304"/>
    </source>
</evidence>
<name>A0A0S2MNS8_9COLE</name>
<keyword evidence="4 12" id="KW-0813">Transport</keyword>
<comment type="similarity">
    <text evidence="2 12">Belongs to the ATPase protein 8 family.</text>
</comment>
<comment type="subunit">
    <text evidence="3">F-type ATPases have 2 components, CF(1) - the catalytic core - and CF(0) - the membrane proton channel.</text>
</comment>
<geneLocation type="mitochondrion" evidence="14"/>
<evidence type="ECO:0000256" key="3">
    <source>
        <dbReference type="ARBA" id="ARBA00011291"/>
    </source>
</evidence>
<dbReference type="GO" id="GO:0015078">
    <property type="term" value="F:proton transmembrane transporter activity"/>
    <property type="evidence" value="ECO:0007669"/>
    <property type="project" value="InterPro"/>
</dbReference>
<keyword evidence="9 12" id="KW-0406">Ion transport</keyword>
<accession>A0A0S2MNS8</accession>
<evidence type="ECO:0000256" key="5">
    <source>
        <dbReference type="ARBA" id="ARBA00022547"/>
    </source>
</evidence>
<sequence>MPQMAPMNWLTLFLTFIMIFLMFNSMNYFMFKYQSKSYDTTTNSFFMNWKW</sequence>
<dbReference type="GO" id="GO:0045259">
    <property type="term" value="C:proton-transporting ATP synthase complex"/>
    <property type="evidence" value="ECO:0007669"/>
    <property type="project" value="UniProtKB-KW"/>
</dbReference>
<comment type="subcellular location">
    <subcellularLocation>
        <location evidence="1 12">Mitochondrion membrane</location>
        <topology evidence="1 12">Single-pass membrane protein</topology>
    </subcellularLocation>
</comment>
<dbReference type="Pfam" id="PF00895">
    <property type="entry name" value="ATP-synt_8"/>
    <property type="match status" value="1"/>
</dbReference>
<dbReference type="EMBL" id="JX412747">
    <property type="protein sequence ID" value="ALO76347.1"/>
    <property type="molecule type" value="Genomic_DNA"/>
</dbReference>
<evidence type="ECO:0000256" key="13">
    <source>
        <dbReference type="SAM" id="Phobius"/>
    </source>
</evidence>
<feature type="transmembrane region" description="Helical" evidence="13">
    <location>
        <begin position="12"/>
        <end position="31"/>
    </location>
</feature>
<evidence type="ECO:0000313" key="14">
    <source>
        <dbReference type="EMBL" id="ALO76347.1"/>
    </source>
</evidence>
<evidence type="ECO:0000256" key="12">
    <source>
        <dbReference type="RuleBase" id="RU003661"/>
    </source>
</evidence>
<organism evidence="14">
    <name type="scientific">Limnius perrisi</name>
    <dbReference type="NCBI Taxonomy" id="195217"/>
    <lineage>
        <taxon>Eukaryota</taxon>
        <taxon>Metazoa</taxon>
        <taxon>Ecdysozoa</taxon>
        <taxon>Arthropoda</taxon>
        <taxon>Hexapoda</taxon>
        <taxon>Insecta</taxon>
        <taxon>Pterygota</taxon>
        <taxon>Neoptera</taxon>
        <taxon>Endopterygota</taxon>
        <taxon>Coleoptera</taxon>
        <taxon>Polyphaga</taxon>
        <taxon>Elateriformia</taxon>
        <taxon>Byrrhoidea</taxon>
        <taxon>Elmidae</taxon>
        <taxon>Elminae</taxon>
        <taxon>Limnius</taxon>
    </lineage>
</organism>
<dbReference type="AlphaFoldDB" id="A0A0S2MNS8"/>
<dbReference type="GO" id="GO:0015986">
    <property type="term" value="P:proton motive force-driven ATP synthesis"/>
    <property type="evidence" value="ECO:0007669"/>
    <property type="project" value="InterPro"/>
</dbReference>
<keyword evidence="6 12" id="KW-0812">Transmembrane</keyword>
<evidence type="ECO:0000256" key="8">
    <source>
        <dbReference type="ARBA" id="ARBA00022989"/>
    </source>
</evidence>